<gene>
    <name evidence="2" type="ORF">J2Y69_002649</name>
</gene>
<reference evidence="2 3" key="1">
    <citation type="submission" date="2023-07" db="EMBL/GenBank/DDBJ databases">
        <title>Sorghum-associated microbial communities from plants grown in Nebraska, USA.</title>
        <authorList>
            <person name="Schachtman D."/>
        </authorList>
    </citation>
    <scope>NUCLEOTIDE SEQUENCE [LARGE SCALE GENOMIC DNA]</scope>
    <source>
        <strain evidence="2 3">2980</strain>
    </source>
</reference>
<proteinExistence type="predicted"/>
<keyword evidence="3" id="KW-1185">Reference proteome</keyword>
<sequence length="232" mass="23628">MRRRDERRTVPGLLLAGAAIALLLTGCAGGAGGPGGASSAHPGATGSGSPHPTQSEDALALGDLDDDFDFDFDFDDFDDDFDLDDDDDFDLDDLDDLGLGPDDLIGFDDADDLADFLHDARRASLPENASSSCVAVQPVLDDLAAGGFDLGVDEVAGATSDNGGGYFLAVDLEDSRIAVLYTESSPTSPSFSGTLFAVNDVALGASNFASAATLGLGDLSANGGASRAPRCL</sequence>
<evidence type="ECO:0000313" key="3">
    <source>
        <dbReference type="Proteomes" id="UP001259347"/>
    </source>
</evidence>
<feature type="compositionally biased region" description="Low complexity" evidence="1">
    <location>
        <begin position="37"/>
        <end position="50"/>
    </location>
</feature>
<evidence type="ECO:0000313" key="2">
    <source>
        <dbReference type="EMBL" id="MDR6868041.1"/>
    </source>
</evidence>
<evidence type="ECO:0000256" key="1">
    <source>
        <dbReference type="SAM" id="MobiDB-lite"/>
    </source>
</evidence>
<dbReference type="Proteomes" id="UP001259347">
    <property type="component" value="Unassembled WGS sequence"/>
</dbReference>
<accession>A0ABU1SEM6</accession>
<feature type="region of interest" description="Disordered" evidence="1">
    <location>
        <begin position="31"/>
        <end position="57"/>
    </location>
</feature>
<dbReference type="RefSeq" id="WP_310021460.1">
    <property type="nucleotide sequence ID" value="NZ_JAVDUM010000011.1"/>
</dbReference>
<dbReference type="PROSITE" id="PS51257">
    <property type="entry name" value="PROKAR_LIPOPROTEIN"/>
    <property type="match status" value="1"/>
</dbReference>
<dbReference type="EMBL" id="JAVDUM010000011">
    <property type="protein sequence ID" value="MDR6868041.1"/>
    <property type="molecule type" value="Genomic_DNA"/>
</dbReference>
<protein>
    <submittedName>
        <fullName evidence="2">Uncharacterized protein</fullName>
    </submittedName>
</protein>
<comment type="caution">
    <text evidence="2">The sequence shown here is derived from an EMBL/GenBank/DDBJ whole genome shotgun (WGS) entry which is preliminary data.</text>
</comment>
<name>A0ABU1SEM6_9MICO</name>
<organism evidence="2 3">
    <name type="scientific">Microbacterium resistens</name>
    <dbReference type="NCBI Taxonomy" id="156977"/>
    <lineage>
        <taxon>Bacteria</taxon>
        <taxon>Bacillati</taxon>
        <taxon>Actinomycetota</taxon>
        <taxon>Actinomycetes</taxon>
        <taxon>Micrococcales</taxon>
        <taxon>Microbacteriaceae</taxon>
        <taxon>Microbacterium</taxon>
    </lineage>
</organism>